<dbReference type="AlphaFoldDB" id="A0A543KA99"/>
<proteinExistence type="predicted"/>
<dbReference type="InterPro" id="IPR017592">
    <property type="entry name" value="Pilus_assmbl_Flp-typ_CpaB"/>
</dbReference>
<dbReference type="Proteomes" id="UP000320582">
    <property type="component" value="Unassembled WGS sequence"/>
</dbReference>
<evidence type="ECO:0000313" key="3">
    <source>
        <dbReference type="Proteomes" id="UP000320582"/>
    </source>
</evidence>
<dbReference type="SMART" id="SM00858">
    <property type="entry name" value="SAF"/>
    <property type="match status" value="1"/>
</dbReference>
<dbReference type="RefSeq" id="WP_142079756.1">
    <property type="nucleotide sequence ID" value="NZ_VFPT01000001.1"/>
</dbReference>
<organism evidence="2 3">
    <name type="scientific">Roseinatronobacter monicus</name>
    <dbReference type="NCBI Taxonomy" id="393481"/>
    <lineage>
        <taxon>Bacteria</taxon>
        <taxon>Pseudomonadati</taxon>
        <taxon>Pseudomonadota</taxon>
        <taxon>Alphaproteobacteria</taxon>
        <taxon>Rhodobacterales</taxon>
        <taxon>Paracoccaceae</taxon>
        <taxon>Roseinatronobacter</taxon>
    </lineage>
</organism>
<sequence>MMRALIMMIALASGLVAVFLTYPTSDDGRAEAVFVDEQPEVLMQEVLVASVTIEQGEILGTQNIRWQKWPEAAVHEGFVTRDSRPEAIDDIAGTTMRGRLFPGEPVREDRLTASNTSYMASLLPAGKRAVAVKVSAESAAGGFILPNDRVDVLLTRQREGQGGVHTRTILRSVKILAIDQLADGAESDTLVGRTATLELDAEQTETITSAEASGMLSLALRSMTDPHDTEVVSLPEPEPVAALPEIVLTQTEPEREATTIRIRRAVTVETVTLP</sequence>
<dbReference type="CDD" id="cd11614">
    <property type="entry name" value="SAF_CpaB_FlgA_like"/>
    <property type="match status" value="1"/>
</dbReference>
<dbReference type="Pfam" id="PF08666">
    <property type="entry name" value="SAF"/>
    <property type="match status" value="1"/>
</dbReference>
<comment type="caution">
    <text evidence="2">The sequence shown here is derived from an EMBL/GenBank/DDBJ whole genome shotgun (WGS) entry which is preliminary data.</text>
</comment>
<accession>A0A543KA99</accession>
<dbReference type="NCBIfam" id="TIGR03177">
    <property type="entry name" value="pilus_cpaB"/>
    <property type="match status" value="1"/>
</dbReference>
<dbReference type="Pfam" id="PF16976">
    <property type="entry name" value="RcpC"/>
    <property type="match status" value="1"/>
</dbReference>
<evidence type="ECO:0000313" key="2">
    <source>
        <dbReference type="EMBL" id="TQM91982.1"/>
    </source>
</evidence>
<reference evidence="2 3" key="1">
    <citation type="submission" date="2019-06" db="EMBL/GenBank/DDBJ databases">
        <title>Genomic Encyclopedia of Archaeal and Bacterial Type Strains, Phase II (KMG-II): from individual species to whole genera.</title>
        <authorList>
            <person name="Goeker M."/>
        </authorList>
    </citation>
    <scope>NUCLEOTIDE SEQUENCE [LARGE SCALE GENOMIC DNA]</scope>
    <source>
        <strain evidence="2 3">DSM 18423</strain>
    </source>
</reference>
<dbReference type="EMBL" id="VFPT01000001">
    <property type="protein sequence ID" value="TQM91982.1"/>
    <property type="molecule type" value="Genomic_DNA"/>
</dbReference>
<keyword evidence="3" id="KW-1185">Reference proteome</keyword>
<dbReference type="InterPro" id="IPR013974">
    <property type="entry name" value="SAF"/>
</dbReference>
<evidence type="ECO:0000259" key="1">
    <source>
        <dbReference type="SMART" id="SM00858"/>
    </source>
</evidence>
<dbReference type="OrthoDB" id="163768at2"/>
<feature type="domain" description="SAF" evidence="1">
    <location>
        <begin position="44"/>
        <end position="112"/>
    </location>
</feature>
<gene>
    <name evidence="2" type="ORF">BD293_0567</name>
</gene>
<name>A0A543KA99_9RHOB</name>
<dbReference type="InterPro" id="IPR031571">
    <property type="entry name" value="RcpC_dom"/>
</dbReference>
<protein>
    <submittedName>
        <fullName evidence="2">Pilus assembly protein CpaB</fullName>
    </submittedName>
</protein>